<dbReference type="Proteomes" id="UP001275084">
    <property type="component" value="Unassembled WGS sequence"/>
</dbReference>
<gene>
    <name evidence="3" type="ORF">B0T25DRAFT_206471</name>
</gene>
<evidence type="ECO:0000256" key="1">
    <source>
        <dbReference type="ARBA" id="ARBA00006484"/>
    </source>
</evidence>
<dbReference type="Gene3D" id="3.40.50.720">
    <property type="entry name" value="NAD(P)-binding Rossmann-like Domain"/>
    <property type="match status" value="1"/>
</dbReference>
<dbReference type="Pfam" id="PF13561">
    <property type="entry name" value="adh_short_C2"/>
    <property type="match status" value="1"/>
</dbReference>
<comment type="caution">
    <text evidence="3">The sequence shown here is derived from an EMBL/GenBank/DDBJ whole genome shotgun (WGS) entry which is preliminary data.</text>
</comment>
<evidence type="ECO:0000313" key="4">
    <source>
        <dbReference type="Proteomes" id="UP001275084"/>
    </source>
</evidence>
<evidence type="ECO:0000256" key="2">
    <source>
        <dbReference type="RuleBase" id="RU000363"/>
    </source>
</evidence>
<comment type="similarity">
    <text evidence="1 2">Belongs to the short-chain dehydrogenases/reductases (SDR) family.</text>
</comment>
<dbReference type="SUPFAM" id="SSF51735">
    <property type="entry name" value="NAD(P)-binding Rossmann-fold domains"/>
    <property type="match status" value="1"/>
</dbReference>
<dbReference type="PRINTS" id="PR00080">
    <property type="entry name" value="SDRFAMILY"/>
</dbReference>
<dbReference type="GO" id="GO:0016616">
    <property type="term" value="F:oxidoreductase activity, acting on the CH-OH group of donors, NAD or NADP as acceptor"/>
    <property type="evidence" value="ECO:0007669"/>
    <property type="project" value="TreeGrafter"/>
</dbReference>
<sequence>MAPDKLSLAGKVAIVTGSGSENGIGAAIATALARNGANVAINYVSSSSASRIAKVASAIRELGVKVAVVQADVSTSDGAAALVSNTLNEFQTKILTSWVFTISICFLFLASRRILQDLTPLVNNVGTGTGQGTLLVSLTAAQIQTAFHLNTFSTLYMAQAVVPHMPRGGRIVNIGSVVSRMTNLPGVSIYGASKAAQEYLTGAMAFELGASHGITVNTVALGPTAGTDASNWFPDGELKNEVAAKLAASAKLEKGVGSLEDVADVVLLVVSEQGRWITGQYIAASGGITE</sequence>
<organism evidence="3 4">
    <name type="scientific">Lasiosphaeria hispida</name>
    <dbReference type="NCBI Taxonomy" id="260671"/>
    <lineage>
        <taxon>Eukaryota</taxon>
        <taxon>Fungi</taxon>
        <taxon>Dikarya</taxon>
        <taxon>Ascomycota</taxon>
        <taxon>Pezizomycotina</taxon>
        <taxon>Sordariomycetes</taxon>
        <taxon>Sordariomycetidae</taxon>
        <taxon>Sordariales</taxon>
        <taxon>Lasiosphaeriaceae</taxon>
        <taxon>Lasiosphaeria</taxon>
    </lineage>
</organism>
<proteinExistence type="inferred from homology"/>
<dbReference type="PANTHER" id="PTHR42760">
    <property type="entry name" value="SHORT-CHAIN DEHYDROGENASES/REDUCTASES FAMILY MEMBER"/>
    <property type="match status" value="1"/>
</dbReference>
<reference evidence="3" key="1">
    <citation type="journal article" date="2023" name="Mol. Phylogenet. Evol.">
        <title>Genome-scale phylogeny and comparative genomics of the fungal order Sordariales.</title>
        <authorList>
            <person name="Hensen N."/>
            <person name="Bonometti L."/>
            <person name="Westerberg I."/>
            <person name="Brannstrom I.O."/>
            <person name="Guillou S."/>
            <person name="Cros-Aarteil S."/>
            <person name="Calhoun S."/>
            <person name="Haridas S."/>
            <person name="Kuo A."/>
            <person name="Mondo S."/>
            <person name="Pangilinan J."/>
            <person name="Riley R."/>
            <person name="LaButti K."/>
            <person name="Andreopoulos B."/>
            <person name="Lipzen A."/>
            <person name="Chen C."/>
            <person name="Yan M."/>
            <person name="Daum C."/>
            <person name="Ng V."/>
            <person name="Clum A."/>
            <person name="Steindorff A."/>
            <person name="Ohm R.A."/>
            <person name="Martin F."/>
            <person name="Silar P."/>
            <person name="Natvig D.O."/>
            <person name="Lalanne C."/>
            <person name="Gautier V."/>
            <person name="Ament-Velasquez S.L."/>
            <person name="Kruys A."/>
            <person name="Hutchinson M.I."/>
            <person name="Powell A.J."/>
            <person name="Barry K."/>
            <person name="Miller A.N."/>
            <person name="Grigoriev I.V."/>
            <person name="Debuchy R."/>
            <person name="Gladieux P."/>
            <person name="Hiltunen Thoren M."/>
            <person name="Johannesson H."/>
        </authorList>
    </citation>
    <scope>NUCLEOTIDE SEQUENCE</scope>
    <source>
        <strain evidence="3">CBS 955.72</strain>
    </source>
</reference>
<dbReference type="PRINTS" id="PR00081">
    <property type="entry name" value="GDHRDH"/>
</dbReference>
<protein>
    <submittedName>
        <fullName evidence="3">Uncharacterized protein</fullName>
    </submittedName>
</protein>
<dbReference type="GO" id="GO:0006633">
    <property type="term" value="P:fatty acid biosynthetic process"/>
    <property type="evidence" value="ECO:0007669"/>
    <property type="project" value="TreeGrafter"/>
</dbReference>
<name>A0AAJ0MEJ1_9PEZI</name>
<reference evidence="3" key="2">
    <citation type="submission" date="2023-06" db="EMBL/GenBank/DDBJ databases">
        <authorList>
            <consortium name="Lawrence Berkeley National Laboratory"/>
            <person name="Haridas S."/>
            <person name="Hensen N."/>
            <person name="Bonometti L."/>
            <person name="Westerberg I."/>
            <person name="Brannstrom I.O."/>
            <person name="Guillou S."/>
            <person name="Cros-Aarteil S."/>
            <person name="Calhoun S."/>
            <person name="Kuo A."/>
            <person name="Mondo S."/>
            <person name="Pangilinan J."/>
            <person name="Riley R."/>
            <person name="Labutti K."/>
            <person name="Andreopoulos B."/>
            <person name="Lipzen A."/>
            <person name="Chen C."/>
            <person name="Yanf M."/>
            <person name="Daum C."/>
            <person name="Ng V."/>
            <person name="Clum A."/>
            <person name="Steindorff A."/>
            <person name="Ohm R."/>
            <person name="Martin F."/>
            <person name="Silar P."/>
            <person name="Natvig D."/>
            <person name="Lalanne C."/>
            <person name="Gautier V."/>
            <person name="Ament-Velasquez S.L."/>
            <person name="Kruys A."/>
            <person name="Hutchinson M.I."/>
            <person name="Powell A.J."/>
            <person name="Barry K."/>
            <person name="Miller A.N."/>
            <person name="Grigoriev I.V."/>
            <person name="Debuchy R."/>
            <person name="Gladieux P."/>
            <person name="Thoren M.H."/>
            <person name="Johannesson H."/>
        </authorList>
    </citation>
    <scope>NUCLEOTIDE SEQUENCE</scope>
    <source>
        <strain evidence="3">CBS 955.72</strain>
    </source>
</reference>
<dbReference type="AlphaFoldDB" id="A0AAJ0MEJ1"/>
<dbReference type="EMBL" id="JAUIQD010000004">
    <property type="protein sequence ID" value="KAK3353244.1"/>
    <property type="molecule type" value="Genomic_DNA"/>
</dbReference>
<dbReference type="InterPro" id="IPR036291">
    <property type="entry name" value="NAD(P)-bd_dom_sf"/>
</dbReference>
<dbReference type="PANTHER" id="PTHR42760:SF76">
    <property type="entry name" value="CHAIN OXIDOREDUCTASE_DEHYDROGENASE, PUTATIVE-RELATED"/>
    <property type="match status" value="1"/>
</dbReference>
<keyword evidence="4" id="KW-1185">Reference proteome</keyword>
<dbReference type="Pfam" id="PF00106">
    <property type="entry name" value="adh_short"/>
    <property type="match status" value="1"/>
</dbReference>
<accession>A0AAJ0MEJ1</accession>
<evidence type="ECO:0000313" key="3">
    <source>
        <dbReference type="EMBL" id="KAK3353244.1"/>
    </source>
</evidence>
<dbReference type="GO" id="GO:0048038">
    <property type="term" value="F:quinone binding"/>
    <property type="evidence" value="ECO:0007669"/>
    <property type="project" value="TreeGrafter"/>
</dbReference>
<dbReference type="InterPro" id="IPR002347">
    <property type="entry name" value="SDR_fam"/>
</dbReference>